<dbReference type="GO" id="GO:0016020">
    <property type="term" value="C:membrane"/>
    <property type="evidence" value="ECO:0007669"/>
    <property type="project" value="TreeGrafter"/>
</dbReference>
<dbReference type="SUPFAM" id="SSF103473">
    <property type="entry name" value="MFS general substrate transporter"/>
    <property type="match status" value="1"/>
</dbReference>
<evidence type="ECO:0000256" key="1">
    <source>
        <dbReference type="ARBA" id="ARBA00004127"/>
    </source>
</evidence>
<feature type="transmembrane region" description="Helical" evidence="7">
    <location>
        <begin position="132"/>
        <end position="149"/>
    </location>
</feature>
<evidence type="ECO:0000313" key="9">
    <source>
        <dbReference type="Proteomes" id="UP001063166"/>
    </source>
</evidence>
<keyword evidence="5 7" id="KW-1133">Transmembrane helix</keyword>
<sequence length="228" mass="24695">METKLGMLHCHIWSRRLHSSLCRDLLLWAAPLELLEEGGQAPAESNSSAPRESNFRQLFGLRSVHVLTIFAIIYIGIEVTVGGWIVTFIIRERGGGHASGYISSGFFGGEALCSDASGSCGSIKLVGEHAVIFLYSVIAIVLEITIWFVPSIIGNAVAVSLIGLAMGPCSPSWLDIGHRHGRLSRLALPDGTAVLQVRDCVLQPLMVSMMSAMLVVWAFVPRAVRRVD</sequence>
<keyword evidence="6 7" id="KW-0472">Membrane</keyword>
<evidence type="ECO:0000313" key="8">
    <source>
        <dbReference type="EMBL" id="GLB45231.1"/>
    </source>
</evidence>
<keyword evidence="4 7" id="KW-0812">Transmembrane</keyword>
<gene>
    <name evidence="8" type="ORF">LshimejAT787_2001360</name>
</gene>
<proteinExistence type="inferred from homology"/>
<organism evidence="8 9">
    <name type="scientific">Lyophyllum shimeji</name>
    <name type="common">Hon-shimeji</name>
    <name type="synonym">Tricholoma shimeji</name>
    <dbReference type="NCBI Taxonomy" id="47721"/>
    <lineage>
        <taxon>Eukaryota</taxon>
        <taxon>Fungi</taxon>
        <taxon>Dikarya</taxon>
        <taxon>Basidiomycota</taxon>
        <taxon>Agaricomycotina</taxon>
        <taxon>Agaricomycetes</taxon>
        <taxon>Agaricomycetidae</taxon>
        <taxon>Agaricales</taxon>
        <taxon>Tricholomatineae</taxon>
        <taxon>Lyophyllaceae</taxon>
        <taxon>Lyophyllum</taxon>
    </lineage>
</organism>
<dbReference type="GO" id="GO:0012505">
    <property type="term" value="C:endomembrane system"/>
    <property type="evidence" value="ECO:0007669"/>
    <property type="project" value="UniProtKB-SubCell"/>
</dbReference>
<evidence type="ECO:0000256" key="7">
    <source>
        <dbReference type="SAM" id="Phobius"/>
    </source>
</evidence>
<dbReference type="Proteomes" id="UP001063166">
    <property type="component" value="Unassembled WGS sequence"/>
</dbReference>
<keyword evidence="3" id="KW-0813">Transport</keyword>
<dbReference type="EMBL" id="BRPK01000020">
    <property type="protein sequence ID" value="GLB45231.1"/>
    <property type="molecule type" value="Genomic_DNA"/>
</dbReference>
<feature type="transmembrane region" description="Helical" evidence="7">
    <location>
        <begin position="201"/>
        <end position="220"/>
    </location>
</feature>
<evidence type="ECO:0000256" key="5">
    <source>
        <dbReference type="ARBA" id="ARBA00022989"/>
    </source>
</evidence>
<dbReference type="PANTHER" id="PTHR23514:SF3">
    <property type="entry name" value="BYPASS OF STOP CODON PROTEIN 6"/>
    <property type="match status" value="1"/>
</dbReference>
<protein>
    <submittedName>
        <fullName evidence="8">Major facilitator superfamily protein</fullName>
    </submittedName>
</protein>
<dbReference type="PANTHER" id="PTHR23514">
    <property type="entry name" value="BYPASS OF STOP CODON PROTEIN 6"/>
    <property type="match status" value="1"/>
</dbReference>
<comment type="similarity">
    <text evidence="2">Belongs to the major facilitator superfamily.</text>
</comment>
<evidence type="ECO:0000256" key="2">
    <source>
        <dbReference type="ARBA" id="ARBA00008335"/>
    </source>
</evidence>
<evidence type="ECO:0000256" key="6">
    <source>
        <dbReference type="ARBA" id="ARBA00023136"/>
    </source>
</evidence>
<feature type="transmembrane region" description="Helical" evidence="7">
    <location>
        <begin position="66"/>
        <end position="90"/>
    </location>
</feature>
<accession>A0A9P3Q0U9</accession>
<evidence type="ECO:0000256" key="4">
    <source>
        <dbReference type="ARBA" id="ARBA00022692"/>
    </source>
</evidence>
<comment type="caution">
    <text evidence="8">The sequence shown here is derived from an EMBL/GenBank/DDBJ whole genome shotgun (WGS) entry which is preliminary data.</text>
</comment>
<dbReference type="Gene3D" id="1.20.1250.20">
    <property type="entry name" value="MFS general substrate transporter like domains"/>
    <property type="match status" value="1"/>
</dbReference>
<dbReference type="InterPro" id="IPR051788">
    <property type="entry name" value="MFS_Transporter"/>
</dbReference>
<reference evidence="8" key="1">
    <citation type="submission" date="2022-07" db="EMBL/GenBank/DDBJ databases">
        <title>The genome of Lyophyllum shimeji provides insight into the initial evolution of ectomycorrhizal fungal genome.</title>
        <authorList>
            <person name="Kobayashi Y."/>
            <person name="Shibata T."/>
            <person name="Hirakawa H."/>
            <person name="Shigenobu S."/>
            <person name="Nishiyama T."/>
            <person name="Yamada A."/>
            <person name="Hasebe M."/>
            <person name="Kawaguchi M."/>
        </authorList>
    </citation>
    <scope>NUCLEOTIDE SEQUENCE</scope>
    <source>
        <strain evidence="8">AT787</strain>
    </source>
</reference>
<dbReference type="OrthoDB" id="413079at2759"/>
<comment type="subcellular location">
    <subcellularLocation>
        <location evidence="1">Endomembrane system</location>
        <topology evidence="1">Multi-pass membrane protein</topology>
    </subcellularLocation>
</comment>
<evidence type="ECO:0000256" key="3">
    <source>
        <dbReference type="ARBA" id="ARBA00022448"/>
    </source>
</evidence>
<name>A0A9P3Q0U9_LYOSH</name>
<dbReference type="InterPro" id="IPR036259">
    <property type="entry name" value="MFS_trans_sf"/>
</dbReference>
<keyword evidence="9" id="KW-1185">Reference proteome</keyword>
<dbReference type="AlphaFoldDB" id="A0A9P3Q0U9"/>